<keyword evidence="2 10" id="KW-0645">Protease</keyword>
<keyword evidence="7" id="KW-0812">Transmembrane</keyword>
<feature type="chain" id="PRO_5040217574" evidence="8">
    <location>
        <begin position="30"/>
        <end position="416"/>
    </location>
</feature>
<keyword evidence="4" id="KW-0720">Serine protease</keyword>
<evidence type="ECO:0000313" key="10">
    <source>
        <dbReference type="EMBL" id="EOR72652.1"/>
    </source>
</evidence>
<name>A0A9P2TCE4_THEFU</name>
<dbReference type="InterPro" id="IPR023827">
    <property type="entry name" value="Peptidase_S8_Asp-AS"/>
</dbReference>
<dbReference type="GO" id="GO:0004252">
    <property type="term" value="F:serine-type endopeptidase activity"/>
    <property type="evidence" value="ECO:0007669"/>
    <property type="project" value="InterPro"/>
</dbReference>
<dbReference type="InterPro" id="IPR036852">
    <property type="entry name" value="Peptidase_S8/S53_dom_sf"/>
</dbReference>
<dbReference type="PROSITE" id="PS00136">
    <property type="entry name" value="SUBTILASE_ASP"/>
    <property type="match status" value="1"/>
</dbReference>
<feature type="region of interest" description="Disordered" evidence="6">
    <location>
        <begin position="376"/>
        <end position="416"/>
    </location>
</feature>
<dbReference type="AlphaFoldDB" id="A0A9P2TCE4"/>
<dbReference type="Proteomes" id="UP000014184">
    <property type="component" value="Unassembled WGS sequence"/>
</dbReference>
<evidence type="ECO:0000256" key="8">
    <source>
        <dbReference type="SAM" id="SignalP"/>
    </source>
</evidence>
<dbReference type="PANTHER" id="PTHR43806:SF11">
    <property type="entry name" value="CEREVISIN-RELATED"/>
    <property type="match status" value="1"/>
</dbReference>
<feature type="transmembrane region" description="Helical" evidence="7">
    <location>
        <begin position="349"/>
        <end position="370"/>
    </location>
</feature>
<gene>
    <name evidence="10" type="ORF">TM51_01445</name>
</gene>
<dbReference type="Pfam" id="PF00082">
    <property type="entry name" value="Peptidase_S8"/>
    <property type="match status" value="1"/>
</dbReference>
<reference evidence="10 11" key="1">
    <citation type="journal article" date="2013" name="Genome Announc.">
        <title>Draft Genome Sequence of the Lignocellulose Decomposer Thermobifida fusca Strain TM51.</title>
        <authorList>
            <person name="Toth A."/>
            <person name="Barna T."/>
            <person name="Nagy I."/>
            <person name="Horvath B."/>
            <person name="Nagy I."/>
            <person name="Tancsics A."/>
            <person name="Kriszt B."/>
            <person name="Baka E."/>
            <person name="Fekete C."/>
            <person name="Kukolya J."/>
        </authorList>
    </citation>
    <scope>NUCLEOTIDE SEQUENCE [LARGE SCALE GENOMIC DNA]</scope>
    <source>
        <strain evidence="10 11">TM51</strain>
    </source>
</reference>
<protein>
    <submittedName>
        <fullName evidence="10">Subtilisin-like serine protease</fullName>
    </submittedName>
</protein>
<sequence>MCTTRGWTPAALALCSALAVGLSAAPAAADVSDLRLEQWGLDMVGAAEVWEEAQGSGVTVAVLDTGVVTDHPDLKDVTVGPDFTGHDLSSDSDGYGIHGTMMAGIVAASGHGVEHTGGVMGVAPEAEILAIRITAEPDGPDRDSVDPGALAAGIRYAVDEGAQVICLPLAGAEFSVQANEADQEAIAYAVNHGVVVVASGGPLGEASYPAAYPGVLAVGSVGPDGSLSEFSSRGDHIAVTAPGEEITVVDPDGGYTTVSGSDAAAAFVAGVAALIRGEFPQLKPEQVVEAITSGAQAADPAAAGQPGYGAGVVNAPDAFTAAKSTADHVPPFDPELAEQLEEEPLIPYWMLWTGGAVLLIVAAVVAMVVAHRRAADPYGFGKRKPEEPEEPEPVPTARRPVRGRRRRGRGRRGVSR</sequence>
<evidence type="ECO:0000256" key="6">
    <source>
        <dbReference type="SAM" id="MobiDB-lite"/>
    </source>
</evidence>
<evidence type="ECO:0000256" key="7">
    <source>
        <dbReference type="SAM" id="Phobius"/>
    </source>
</evidence>
<dbReference type="Gene3D" id="3.40.50.200">
    <property type="entry name" value="Peptidase S8/S53 domain"/>
    <property type="match status" value="1"/>
</dbReference>
<organism evidence="10 11">
    <name type="scientific">Thermobifida fusca TM51</name>
    <dbReference type="NCBI Taxonomy" id="1169414"/>
    <lineage>
        <taxon>Bacteria</taxon>
        <taxon>Bacillati</taxon>
        <taxon>Actinomycetota</taxon>
        <taxon>Actinomycetes</taxon>
        <taxon>Streptosporangiales</taxon>
        <taxon>Nocardiopsidaceae</taxon>
        <taxon>Thermobifida</taxon>
    </lineage>
</organism>
<keyword evidence="8" id="KW-0732">Signal</keyword>
<comment type="similarity">
    <text evidence="1 5">Belongs to the peptidase S8 family.</text>
</comment>
<evidence type="ECO:0000256" key="3">
    <source>
        <dbReference type="ARBA" id="ARBA00022801"/>
    </source>
</evidence>
<evidence type="ECO:0000256" key="5">
    <source>
        <dbReference type="PROSITE-ProRule" id="PRU01240"/>
    </source>
</evidence>
<proteinExistence type="inferred from homology"/>
<dbReference type="GO" id="GO:0006508">
    <property type="term" value="P:proteolysis"/>
    <property type="evidence" value="ECO:0007669"/>
    <property type="project" value="UniProtKB-KW"/>
</dbReference>
<evidence type="ECO:0000256" key="2">
    <source>
        <dbReference type="ARBA" id="ARBA00022670"/>
    </source>
</evidence>
<keyword evidence="3" id="KW-0378">Hydrolase</keyword>
<keyword evidence="7" id="KW-0472">Membrane</keyword>
<dbReference type="PRINTS" id="PR00723">
    <property type="entry name" value="SUBTILISIN"/>
</dbReference>
<evidence type="ECO:0000259" key="9">
    <source>
        <dbReference type="Pfam" id="PF00082"/>
    </source>
</evidence>
<dbReference type="InterPro" id="IPR050131">
    <property type="entry name" value="Peptidase_S8_subtilisin-like"/>
</dbReference>
<dbReference type="PROSITE" id="PS51892">
    <property type="entry name" value="SUBTILASE"/>
    <property type="match status" value="1"/>
</dbReference>
<comment type="caution">
    <text evidence="5">Lacks conserved residue(s) required for the propagation of feature annotation.</text>
</comment>
<evidence type="ECO:0000256" key="1">
    <source>
        <dbReference type="ARBA" id="ARBA00011073"/>
    </source>
</evidence>
<dbReference type="EMBL" id="AOSG01000006">
    <property type="protein sequence ID" value="EOR72652.1"/>
    <property type="molecule type" value="Genomic_DNA"/>
</dbReference>
<dbReference type="InterPro" id="IPR000209">
    <property type="entry name" value="Peptidase_S8/S53_dom"/>
</dbReference>
<dbReference type="PANTHER" id="PTHR43806">
    <property type="entry name" value="PEPTIDASE S8"/>
    <property type="match status" value="1"/>
</dbReference>
<evidence type="ECO:0000313" key="11">
    <source>
        <dbReference type="Proteomes" id="UP000014184"/>
    </source>
</evidence>
<comment type="caution">
    <text evidence="10">The sequence shown here is derived from an EMBL/GenBank/DDBJ whole genome shotgun (WGS) entry which is preliminary data.</text>
</comment>
<feature type="domain" description="Peptidase S8/S53" evidence="9">
    <location>
        <begin position="55"/>
        <end position="309"/>
    </location>
</feature>
<dbReference type="SUPFAM" id="SSF52743">
    <property type="entry name" value="Subtilisin-like"/>
    <property type="match status" value="1"/>
</dbReference>
<evidence type="ECO:0000256" key="4">
    <source>
        <dbReference type="ARBA" id="ARBA00022825"/>
    </source>
</evidence>
<dbReference type="RefSeq" id="WP_016188068.1">
    <property type="nucleotide sequence ID" value="NZ_AOSG01000006.1"/>
</dbReference>
<keyword evidence="11" id="KW-1185">Reference proteome</keyword>
<feature type="compositionally biased region" description="Basic residues" evidence="6">
    <location>
        <begin position="399"/>
        <end position="416"/>
    </location>
</feature>
<feature type="signal peptide" evidence="8">
    <location>
        <begin position="1"/>
        <end position="29"/>
    </location>
</feature>
<keyword evidence="7" id="KW-1133">Transmembrane helix</keyword>
<accession>A0A9P2TCE4</accession>
<dbReference type="InterPro" id="IPR015500">
    <property type="entry name" value="Peptidase_S8_subtilisin-rel"/>
</dbReference>